<dbReference type="InterPro" id="IPR050465">
    <property type="entry name" value="UPF0194_transport"/>
</dbReference>
<evidence type="ECO:0000259" key="3">
    <source>
        <dbReference type="Pfam" id="PF25967"/>
    </source>
</evidence>
<dbReference type="InterPro" id="IPR058627">
    <property type="entry name" value="MdtA-like_C"/>
</dbReference>
<dbReference type="Gene3D" id="2.40.420.20">
    <property type="match status" value="1"/>
</dbReference>
<dbReference type="Pfam" id="PF25967">
    <property type="entry name" value="RND-MFP_C"/>
    <property type="match status" value="1"/>
</dbReference>
<proteinExistence type="predicted"/>
<dbReference type="PANTHER" id="PTHR32347">
    <property type="entry name" value="EFFLUX SYSTEM COMPONENT YKNX-RELATED"/>
    <property type="match status" value="1"/>
</dbReference>
<name>A0ABW0W129_9BACL</name>
<evidence type="ECO:0000256" key="1">
    <source>
        <dbReference type="ARBA" id="ARBA00004196"/>
    </source>
</evidence>
<sequence length="350" mass="38603">MLANDNLNSRRRYSFLKRVTLIGCTAALLSGCSVLPAEEETLQPPLIAKKEQKYETAAVKRGNMQLYLSSVAVAASEENKSVAFAESGGLLKKMLVAEGDKVSVGTPIAELDTGDLPTRIKLQKLTVEQKQINVTDAVKNNNDQNTIRLYQIDLDREQLVLDSLVKEYNKSLLFSPIEGDITYLNGIKPGQTVEAQATIAVISNPNHVNFVYEATDVKKIANINVNEPVDFTIDGKKYKGTVLQTPKTAPKTLDIKLSNRNVKSLILGLSAPKPVIKIGDYADFKLFIEKRDNVLIIPRNALKNTFGRYSVSTIENDRVKELDVQVGLITSSEVEIIQGLNEDQKVIISS</sequence>
<feature type="domain" description="Multidrug resistance protein MdtA-like C-terminal permuted SH3" evidence="3">
    <location>
        <begin position="293"/>
        <end position="349"/>
    </location>
</feature>
<dbReference type="Proteomes" id="UP001596047">
    <property type="component" value="Unassembled WGS sequence"/>
</dbReference>
<comment type="caution">
    <text evidence="4">The sequence shown here is derived from an EMBL/GenBank/DDBJ whole genome shotgun (WGS) entry which is preliminary data.</text>
</comment>
<gene>
    <name evidence="4" type="ORF">ACFPYJ_22575</name>
</gene>
<dbReference type="RefSeq" id="WP_379190488.1">
    <property type="nucleotide sequence ID" value="NZ_JBHSOW010000081.1"/>
</dbReference>
<organism evidence="4 5">
    <name type="scientific">Paenibacillus solisilvae</name>
    <dbReference type="NCBI Taxonomy" id="2486751"/>
    <lineage>
        <taxon>Bacteria</taxon>
        <taxon>Bacillati</taxon>
        <taxon>Bacillota</taxon>
        <taxon>Bacilli</taxon>
        <taxon>Bacillales</taxon>
        <taxon>Paenibacillaceae</taxon>
        <taxon>Paenibacillus</taxon>
    </lineage>
</organism>
<keyword evidence="2" id="KW-0175">Coiled coil</keyword>
<keyword evidence="5" id="KW-1185">Reference proteome</keyword>
<evidence type="ECO:0000313" key="5">
    <source>
        <dbReference type="Proteomes" id="UP001596047"/>
    </source>
</evidence>
<dbReference type="Gene3D" id="2.40.50.100">
    <property type="match status" value="1"/>
</dbReference>
<comment type="subcellular location">
    <subcellularLocation>
        <location evidence="1">Cell envelope</location>
    </subcellularLocation>
</comment>
<evidence type="ECO:0000313" key="4">
    <source>
        <dbReference type="EMBL" id="MFC5651853.1"/>
    </source>
</evidence>
<evidence type="ECO:0000256" key="2">
    <source>
        <dbReference type="ARBA" id="ARBA00023054"/>
    </source>
</evidence>
<reference evidence="5" key="1">
    <citation type="journal article" date="2019" name="Int. J. Syst. Evol. Microbiol.">
        <title>The Global Catalogue of Microorganisms (GCM) 10K type strain sequencing project: providing services to taxonomists for standard genome sequencing and annotation.</title>
        <authorList>
            <consortium name="The Broad Institute Genomics Platform"/>
            <consortium name="The Broad Institute Genome Sequencing Center for Infectious Disease"/>
            <person name="Wu L."/>
            <person name="Ma J."/>
        </authorList>
    </citation>
    <scope>NUCLEOTIDE SEQUENCE [LARGE SCALE GENOMIC DNA]</scope>
    <source>
        <strain evidence="5">CGMCC 1.3240</strain>
    </source>
</reference>
<protein>
    <submittedName>
        <fullName evidence="4">Efflux RND transporter periplasmic adaptor subunit</fullName>
    </submittedName>
</protein>
<dbReference type="PANTHER" id="PTHR32347:SF14">
    <property type="entry name" value="EFFLUX SYSTEM COMPONENT YKNX-RELATED"/>
    <property type="match status" value="1"/>
</dbReference>
<accession>A0ABW0W129</accession>
<dbReference type="EMBL" id="JBHSOW010000081">
    <property type="protein sequence ID" value="MFC5651853.1"/>
    <property type="molecule type" value="Genomic_DNA"/>
</dbReference>